<dbReference type="InterPro" id="IPR038378">
    <property type="entry name" value="MHB_sf"/>
</dbReference>
<evidence type="ECO:0000313" key="2">
    <source>
        <dbReference type="EMBL" id="PQM47881.1"/>
    </source>
</evidence>
<protein>
    <recommendedName>
        <fullName evidence="1">Haemophore haem-binding domain-containing protein</fullName>
    </recommendedName>
</protein>
<dbReference type="NCBIfam" id="TIGR04529">
    <property type="entry name" value="MTB_hemophore"/>
    <property type="match status" value="1"/>
</dbReference>
<evidence type="ECO:0000313" key="3">
    <source>
        <dbReference type="Proteomes" id="UP000238296"/>
    </source>
</evidence>
<dbReference type="GO" id="GO:0020037">
    <property type="term" value="F:heme binding"/>
    <property type="evidence" value="ECO:0007669"/>
    <property type="project" value="InterPro"/>
</dbReference>
<dbReference type="Pfam" id="PF16525">
    <property type="entry name" value="MHB"/>
    <property type="match status" value="1"/>
</dbReference>
<sequence>MRTVGFGSGVQLIRDSKGIRMLKNLGIAGGCLLGAAAACVLVAPTAAADPDCSPAGLSNTVDTTTSSARQYLAAHPGADAVVSQAISQPRPEAATNVRNYFTAHPQEYYELRGILAPIGDAQRQCNTTVLPPDLASAYDAFMAG</sequence>
<evidence type="ECO:0000259" key="1">
    <source>
        <dbReference type="Pfam" id="PF16525"/>
    </source>
</evidence>
<proteinExistence type="predicted"/>
<dbReference type="Gene3D" id="1.20.20.20">
    <property type="entry name" value="Haemophore, haem-binding domain"/>
    <property type="match status" value="1"/>
</dbReference>
<reference evidence="2 3" key="1">
    <citation type="journal article" date="2017" name="Int. J. Syst. Evol. Microbiol.">
        <title>Mycobacterium talmoniae sp. nov., a slowly growing mycobacterium isolated from human respiratory samples.</title>
        <authorList>
            <person name="Davidson R.M."/>
            <person name="DeGroote M.A."/>
            <person name="Marola J.L."/>
            <person name="Buss S."/>
            <person name="Jones V."/>
            <person name="McNeil M.R."/>
            <person name="Freifeld A.G."/>
            <person name="Elaine Epperson L."/>
            <person name="Hasan N.A."/>
            <person name="Jackson M."/>
            <person name="Iwen P.C."/>
            <person name="Salfinger M."/>
            <person name="Strong M."/>
        </authorList>
    </citation>
    <scope>NUCLEOTIDE SEQUENCE [LARGE SCALE GENOMIC DNA]</scope>
    <source>
        <strain evidence="2 3">ATCC BAA-2683</strain>
    </source>
</reference>
<dbReference type="Proteomes" id="UP000238296">
    <property type="component" value="Unassembled WGS sequence"/>
</dbReference>
<organism evidence="2 3">
    <name type="scientific">Mycobacterium talmoniae</name>
    <dbReference type="NCBI Taxonomy" id="1858794"/>
    <lineage>
        <taxon>Bacteria</taxon>
        <taxon>Bacillati</taxon>
        <taxon>Actinomycetota</taxon>
        <taxon>Actinomycetes</taxon>
        <taxon>Mycobacteriales</taxon>
        <taxon>Mycobacteriaceae</taxon>
        <taxon>Mycobacterium</taxon>
    </lineage>
</organism>
<accession>A0A2S8BMG0</accession>
<feature type="domain" description="Haemophore haem-binding" evidence="1">
    <location>
        <begin position="50"/>
        <end position="126"/>
    </location>
</feature>
<name>A0A2S8BMG0_9MYCO</name>
<gene>
    <name evidence="2" type="ORF">C1Y40_01908</name>
</gene>
<dbReference type="InterPro" id="IPR032407">
    <property type="entry name" value="MHB"/>
</dbReference>
<comment type="caution">
    <text evidence="2">The sequence shown here is derived from an EMBL/GenBank/DDBJ whole genome shotgun (WGS) entry which is preliminary data.</text>
</comment>
<dbReference type="EMBL" id="PPEA01000261">
    <property type="protein sequence ID" value="PQM47881.1"/>
    <property type="molecule type" value="Genomic_DNA"/>
</dbReference>
<dbReference type="AlphaFoldDB" id="A0A2S8BMG0"/>